<dbReference type="InterPro" id="IPR012795">
    <property type="entry name" value="tRNA_Ile_lys_synt_N"/>
</dbReference>
<dbReference type="InterPro" id="IPR011063">
    <property type="entry name" value="TilS/TtcA_N"/>
</dbReference>
<dbReference type="GO" id="GO:0032267">
    <property type="term" value="F:tRNA(Ile)-lysidine synthase activity"/>
    <property type="evidence" value="ECO:0007669"/>
    <property type="project" value="UniProtKB-EC"/>
</dbReference>
<keyword evidence="1 6" id="KW-0436">Ligase</keyword>
<evidence type="ECO:0000256" key="6">
    <source>
        <dbReference type="HAMAP-Rule" id="MF_01161"/>
    </source>
</evidence>
<dbReference type="AlphaFoldDB" id="A0A7W4JZL2"/>
<evidence type="ECO:0000259" key="7">
    <source>
        <dbReference type="Pfam" id="PF01171"/>
    </source>
</evidence>
<evidence type="ECO:0000313" key="9">
    <source>
        <dbReference type="Proteomes" id="UP000530320"/>
    </source>
</evidence>
<comment type="domain">
    <text evidence="6">The N-terminal region contains the highly conserved SGGXDS motif, predicted to be a P-loop motif involved in ATP binding.</text>
</comment>
<dbReference type="EC" id="6.3.4.19" evidence="6"/>
<dbReference type="CDD" id="cd01992">
    <property type="entry name" value="TilS_N"/>
    <property type="match status" value="1"/>
</dbReference>
<keyword evidence="3 6" id="KW-0547">Nucleotide-binding</keyword>
<comment type="subcellular location">
    <subcellularLocation>
        <location evidence="6">Cytoplasm</location>
    </subcellularLocation>
</comment>
<comment type="similarity">
    <text evidence="6">Belongs to the tRNA(Ile)-lysidine synthase family.</text>
</comment>
<name>A0A7W4JZL2_9PROT</name>
<feature type="binding site" evidence="6">
    <location>
        <begin position="49"/>
        <end position="54"/>
    </location>
    <ligand>
        <name>ATP</name>
        <dbReference type="ChEBI" id="CHEBI:30616"/>
    </ligand>
</feature>
<evidence type="ECO:0000256" key="5">
    <source>
        <dbReference type="ARBA" id="ARBA00048539"/>
    </source>
</evidence>
<feature type="domain" description="tRNA(Ile)-lysidine/2-thiocytidine synthase N-terminal" evidence="7">
    <location>
        <begin position="44"/>
        <end position="218"/>
    </location>
</feature>
<dbReference type="InterPro" id="IPR014729">
    <property type="entry name" value="Rossmann-like_a/b/a_fold"/>
</dbReference>
<accession>A0A7W4JZL2</accession>
<evidence type="ECO:0000256" key="2">
    <source>
        <dbReference type="ARBA" id="ARBA00022694"/>
    </source>
</evidence>
<dbReference type="PANTHER" id="PTHR43033">
    <property type="entry name" value="TRNA(ILE)-LYSIDINE SYNTHASE-RELATED"/>
    <property type="match status" value="1"/>
</dbReference>
<dbReference type="HAMAP" id="MF_01161">
    <property type="entry name" value="tRNA_Ile_lys_synt"/>
    <property type="match status" value="1"/>
</dbReference>
<organism evidence="8 9">
    <name type="scientific">Gluconacetobacter dulcium</name>
    <dbReference type="NCBI Taxonomy" id="2729096"/>
    <lineage>
        <taxon>Bacteria</taxon>
        <taxon>Pseudomonadati</taxon>
        <taxon>Pseudomonadota</taxon>
        <taxon>Alphaproteobacteria</taxon>
        <taxon>Acetobacterales</taxon>
        <taxon>Acetobacteraceae</taxon>
        <taxon>Gluconacetobacter</taxon>
    </lineage>
</organism>
<dbReference type="EMBL" id="JABEQP010000004">
    <property type="protein sequence ID" value="MBB2197639.1"/>
    <property type="molecule type" value="Genomic_DNA"/>
</dbReference>
<comment type="caution">
    <text evidence="8">The sequence shown here is derived from an EMBL/GenBank/DDBJ whole genome shotgun (WGS) entry which is preliminary data.</text>
</comment>
<keyword evidence="6" id="KW-0963">Cytoplasm</keyword>
<evidence type="ECO:0000256" key="3">
    <source>
        <dbReference type="ARBA" id="ARBA00022741"/>
    </source>
</evidence>
<gene>
    <name evidence="6 8" type="primary">tilS</name>
    <name evidence="8" type="ORF">HLH44_09235</name>
</gene>
<evidence type="ECO:0000256" key="4">
    <source>
        <dbReference type="ARBA" id="ARBA00022840"/>
    </source>
</evidence>
<keyword evidence="4 6" id="KW-0067">ATP-binding</keyword>
<dbReference type="SUPFAM" id="SSF52402">
    <property type="entry name" value="Adenine nucleotide alpha hydrolases-like"/>
    <property type="match status" value="1"/>
</dbReference>
<dbReference type="GO" id="GO:0005737">
    <property type="term" value="C:cytoplasm"/>
    <property type="evidence" value="ECO:0007669"/>
    <property type="project" value="UniProtKB-SubCell"/>
</dbReference>
<protein>
    <recommendedName>
        <fullName evidence="6">tRNA(Ile)-lysidine synthase</fullName>
        <ecNumber evidence="6">6.3.4.19</ecNumber>
    </recommendedName>
    <alternativeName>
        <fullName evidence="6">tRNA(Ile)-2-lysyl-cytidine synthase</fullName>
    </alternativeName>
    <alternativeName>
        <fullName evidence="6">tRNA(Ile)-lysidine synthetase</fullName>
    </alternativeName>
</protein>
<dbReference type="Gene3D" id="3.40.50.620">
    <property type="entry name" value="HUPs"/>
    <property type="match status" value="1"/>
</dbReference>
<comment type="function">
    <text evidence="6">Ligates lysine onto the cytidine present at position 34 of the AUA codon-specific tRNA(Ile) that contains the anticodon CAU, in an ATP-dependent manner. Cytidine is converted to lysidine, thus changing the amino acid specificity of the tRNA from methionine to isoleucine.</text>
</comment>
<evidence type="ECO:0000256" key="1">
    <source>
        <dbReference type="ARBA" id="ARBA00022598"/>
    </source>
</evidence>
<dbReference type="InterPro" id="IPR012094">
    <property type="entry name" value="tRNA_Ile_lys_synt"/>
</dbReference>
<dbReference type="PANTHER" id="PTHR43033:SF1">
    <property type="entry name" value="TRNA(ILE)-LYSIDINE SYNTHASE-RELATED"/>
    <property type="match status" value="1"/>
</dbReference>
<dbReference type="Proteomes" id="UP000530320">
    <property type="component" value="Unassembled WGS sequence"/>
</dbReference>
<dbReference type="GO" id="GO:0005524">
    <property type="term" value="F:ATP binding"/>
    <property type="evidence" value="ECO:0007669"/>
    <property type="project" value="UniProtKB-UniRule"/>
</dbReference>
<comment type="catalytic activity">
    <reaction evidence="5 6">
        <text>cytidine(34) in tRNA(Ile2) + L-lysine + ATP = lysidine(34) in tRNA(Ile2) + AMP + diphosphate + H(+)</text>
        <dbReference type="Rhea" id="RHEA:43744"/>
        <dbReference type="Rhea" id="RHEA-COMP:10625"/>
        <dbReference type="Rhea" id="RHEA-COMP:10670"/>
        <dbReference type="ChEBI" id="CHEBI:15378"/>
        <dbReference type="ChEBI" id="CHEBI:30616"/>
        <dbReference type="ChEBI" id="CHEBI:32551"/>
        <dbReference type="ChEBI" id="CHEBI:33019"/>
        <dbReference type="ChEBI" id="CHEBI:82748"/>
        <dbReference type="ChEBI" id="CHEBI:83665"/>
        <dbReference type="ChEBI" id="CHEBI:456215"/>
        <dbReference type="EC" id="6.3.4.19"/>
    </reaction>
</comment>
<evidence type="ECO:0000313" key="8">
    <source>
        <dbReference type="EMBL" id="MBB2197639.1"/>
    </source>
</evidence>
<dbReference type="Pfam" id="PF01171">
    <property type="entry name" value="ATP_bind_3"/>
    <property type="match status" value="1"/>
</dbReference>
<sequence>MPLSGFDAGLTGGCSVGVLDDGRFAAIMAGLGPWLPDGVGMPEIGIAVSGGADSLCLAYLAGRWRRAVRAFIVDHGLRPAAAAEARLTRDRLARLGIPAQILVLEGLRSGPGVADRARRARYAALSAACRRAGIVDLLLGHHAGDQAETVLIRRRAGSGPDGLAGMGAVTFTGDLRLVRPLRDIEPAILRGTLRCAGLEWVEDPSNADLRAERARLRAGLSADASAVSLLCLEAGQAGAARMARDAGQALRLARRVTVAEGGWVALAEDPACPRTMAFLLRAVSGRDYLPPSRAVAALCANPRPVTLAGACLVEASAALRRAGLRWLLLREEAAMQVPVPAEVGCVWDGRFVLSAPPGVDLRGVMLGAAGPPGRWMAPADRRTPWPARALRTLPALFRAGRVVGVPTMGICHDPALSGVRLTLMPGAVAAEAARFVGGPLTGRQADFRAPEAIKTLVGV</sequence>
<dbReference type="RefSeq" id="WP_183008971.1">
    <property type="nucleotide sequence ID" value="NZ_JABEQP010000004.1"/>
</dbReference>
<keyword evidence="2 6" id="KW-0819">tRNA processing</keyword>
<dbReference type="GO" id="GO:0006400">
    <property type="term" value="P:tRNA modification"/>
    <property type="evidence" value="ECO:0007669"/>
    <property type="project" value="UniProtKB-UniRule"/>
</dbReference>
<dbReference type="NCBIfam" id="TIGR02432">
    <property type="entry name" value="lysidine_TilS_N"/>
    <property type="match status" value="1"/>
</dbReference>
<proteinExistence type="inferred from homology"/>
<reference evidence="8 9" key="1">
    <citation type="submission" date="2020-04" db="EMBL/GenBank/DDBJ databases">
        <title>Description of novel Gluconacetobacter.</title>
        <authorList>
            <person name="Sombolestani A."/>
        </authorList>
    </citation>
    <scope>NUCLEOTIDE SEQUENCE [LARGE SCALE GENOMIC DNA]</scope>
    <source>
        <strain evidence="8 9">LMG 22058</strain>
    </source>
</reference>